<dbReference type="GO" id="GO:0000781">
    <property type="term" value="C:chromosome, telomeric region"/>
    <property type="evidence" value="ECO:0007669"/>
    <property type="project" value="TreeGrafter"/>
</dbReference>
<comment type="caution">
    <text evidence="6">The sequence shown here is derived from an EMBL/GenBank/DDBJ whole genome shotgun (WGS) entry which is preliminary data.</text>
</comment>
<feature type="domain" description="Replication protein A C-terminal" evidence="5">
    <location>
        <begin position="187"/>
        <end position="288"/>
    </location>
</feature>
<dbReference type="GO" id="GO:0006289">
    <property type="term" value="P:nucleotide-excision repair"/>
    <property type="evidence" value="ECO:0007669"/>
    <property type="project" value="TreeGrafter"/>
</dbReference>
<dbReference type="InterPro" id="IPR012340">
    <property type="entry name" value="NA-bd_OB-fold"/>
</dbReference>
<dbReference type="AlphaFoldDB" id="A0A1Y2CZD1"/>
<accession>A0A1Y2CZD1</accession>
<dbReference type="Pfam" id="PF08784">
    <property type="entry name" value="RPA_C"/>
    <property type="match status" value="1"/>
</dbReference>
<organism evidence="6 7">
    <name type="scientific">Rhizoclosmatium globosum</name>
    <dbReference type="NCBI Taxonomy" id="329046"/>
    <lineage>
        <taxon>Eukaryota</taxon>
        <taxon>Fungi</taxon>
        <taxon>Fungi incertae sedis</taxon>
        <taxon>Chytridiomycota</taxon>
        <taxon>Chytridiomycota incertae sedis</taxon>
        <taxon>Chytridiomycetes</taxon>
        <taxon>Chytridiales</taxon>
        <taxon>Chytriomycetaceae</taxon>
        <taxon>Rhizoclosmatium</taxon>
    </lineage>
</organism>
<keyword evidence="3" id="KW-0238">DNA-binding</keyword>
<evidence type="ECO:0000313" key="7">
    <source>
        <dbReference type="Proteomes" id="UP000193642"/>
    </source>
</evidence>
<dbReference type="InterPro" id="IPR014892">
    <property type="entry name" value="RPA_C"/>
</dbReference>
<evidence type="ECO:0000256" key="1">
    <source>
        <dbReference type="ARBA" id="ARBA00004123"/>
    </source>
</evidence>
<evidence type="ECO:0000256" key="4">
    <source>
        <dbReference type="ARBA" id="ARBA00023242"/>
    </source>
</evidence>
<evidence type="ECO:0000259" key="5">
    <source>
        <dbReference type="Pfam" id="PF08784"/>
    </source>
</evidence>
<dbReference type="Gene3D" id="2.40.50.140">
    <property type="entry name" value="Nucleic acid-binding proteins"/>
    <property type="match status" value="1"/>
</dbReference>
<dbReference type="GO" id="GO:0006260">
    <property type="term" value="P:DNA replication"/>
    <property type="evidence" value="ECO:0007669"/>
    <property type="project" value="TreeGrafter"/>
</dbReference>
<proteinExistence type="inferred from homology"/>
<dbReference type="PANTHER" id="PTHR13989">
    <property type="entry name" value="REPLICATION PROTEIN A-RELATED"/>
    <property type="match status" value="1"/>
</dbReference>
<dbReference type="InterPro" id="IPR036388">
    <property type="entry name" value="WH-like_DNA-bd_sf"/>
</dbReference>
<dbReference type="GO" id="GO:0035861">
    <property type="term" value="C:site of double-strand break"/>
    <property type="evidence" value="ECO:0007669"/>
    <property type="project" value="TreeGrafter"/>
</dbReference>
<evidence type="ECO:0000256" key="3">
    <source>
        <dbReference type="ARBA" id="ARBA00023125"/>
    </source>
</evidence>
<evidence type="ECO:0000313" key="6">
    <source>
        <dbReference type="EMBL" id="ORY52381.1"/>
    </source>
</evidence>
<protein>
    <submittedName>
        <fullName evidence="6">Nucleic acid-binding protein</fullName>
    </submittedName>
</protein>
<dbReference type="Proteomes" id="UP000193642">
    <property type="component" value="Unassembled WGS sequence"/>
</dbReference>
<comment type="similarity">
    <text evidence="2">Belongs to the replication factor A protein 2 family.</text>
</comment>
<sequence>MMGGGNNWNSGYGGGGSGGAAKYSTNYAANNQRGGGGGFLSASQGGGFDASPGLGGKRFGKQSLRPVSLKHLARAKAEVEGAPPMLDNEELSYVKIIGRISKASVASTLLKYMVTDGPYSVECVKYLSDSADPNDVQTFSEGTCVKVVGIAKINSKKNVLELSGIFVYPVTNMDEVTYHNLECIYHHLQLTRGVGGAMPGQMTADQSNAFNSTAYANNTNAFQQPGATNHYAHLPPMEAQIMGLLDKYQDGVDLDNIMGSLRSVGAPADIRGALERLENEGHIYDTGDGRYCKTG</sequence>
<dbReference type="EMBL" id="MCGO01000003">
    <property type="protein sequence ID" value="ORY52381.1"/>
    <property type="molecule type" value="Genomic_DNA"/>
</dbReference>
<dbReference type="GO" id="GO:0005662">
    <property type="term" value="C:DNA replication factor A complex"/>
    <property type="evidence" value="ECO:0007669"/>
    <property type="project" value="TreeGrafter"/>
</dbReference>
<comment type="subcellular location">
    <subcellularLocation>
        <location evidence="1">Nucleus</location>
    </subcellularLocation>
</comment>
<dbReference type="GO" id="GO:0000724">
    <property type="term" value="P:double-strand break repair via homologous recombination"/>
    <property type="evidence" value="ECO:0007669"/>
    <property type="project" value="TreeGrafter"/>
</dbReference>
<keyword evidence="4" id="KW-0539">Nucleus</keyword>
<dbReference type="PANTHER" id="PTHR13989:SF16">
    <property type="entry name" value="REPLICATION PROTEIN A2"/>
    <property type="match status" value="1"/>
</dbReference>
<dbReference type="SUPFAM" id="SSF50249">
    <property type="entry name" value="Nucleic acid-binding proteins"/>
    <property type="match status" value="1"/>
</dbReference>
<reference evidence="6 7" key="1">
    <citation type="submission" date="2016-07" db="EMBL/GenBank/DDBJ databases">
        <title>Pervasive Adenine N6-methylation of Active Genes in Fungi.</title>
        <authorList>
            <consortium name="DOE Joint Genome Institute"/>
            <person name="Mondo S.J."/>
            <person name="Dannebaum R.O."/>
            <person name="Kuo R.C."/>
            <person name="Labutti K."/>
            <person name="Haridas S."/>
            <person name="Kuo A."/>
            <person name="Salamov A."/>
            <person name="Ahrendt S.R."/>
            <person name="Lipzen A."/>
            <person name="Sullivan W."/>
            <person name="Andreopoulos W.B."/>
            <person name="Clum A."/>
            <person name="Lindquist E."/>
            <person name="Daum C."/>
            <person name="Ramamoorthy G.K."/>
            <person name="Gryganskyi A."/>
            <person name="Culley D."/>
            <person name="Magnuson J.K."/>
            <person name="James T.Y."/>
            <person name="O'Malley M.A."/>
            <person name="Stajich J.E."/>
            <person name="Spatafora J.W."/>
            <person name="Visel A."/>
            <person name="Grigoriev I.V."/>
        </authorList>
    </citation>
    <scope>NUCLEOTIDE SEQUENCE [LARGE SCALE GENOMIC DNA]</scope>
    <source>
        <strain evidence="6 7">JEL800</strain>
    </source>
</reference>
<dbReference type="InterPro" id="IPR040260">
    <property type="entry name" value="RFA2-like"/>
</dbReference>
<dbReference type="Gene3D" id="1.10.10.10">
    <property type="entry name" value="Winged helix-like DNA-binding domain superfamily/Winged helix DNA-binding domain"/>
    <property type="match status" value="1"/>
</dbReference>
<evidence type="ECO:0000256" key="2">
    <source>
        <dbReference type="ARBA" id="ARBA00007815"/>
    </source>
</evidence>
<gene>
    <name evidence="6" type="ORF">BCR33DRAFT_711705</name>
</gene>
<dbReference type="STRING" id="329046.A0A1Y2CZD1"/>
<dbReference type="GO" id="GO:0003697">
    <property type="term" value="F:single-stranded DNA binding"/>
    <property type="evidence" value="ECO:0007669"/>
    <property type="project" value="TreeGrafter"/>
</dbReference>
<dbReference type="OrthoDB" id="25571at2759"/>
<name>A0A1Y2CZD1_9FUNG</name>
<keyword evidence="7" id="KW-1185">Reference proteome</keyword>